<accession>A0A2Z7D3N8</accession>
<dbReference type="InterPro" id="IPR036570">
    <property type="entry name" value="HORMA_dom_sf"/>
</dbReference>
<dbReference type="Pfam" id="PF10033">
    <property type="entry name" value="ATG13"/>
    <property type="match status" value="1"/>
</dbReference>
<dbReference type="Proteomes" id="UP000250235">
    <property type="component" value="Unassembled WGS sequence"/>
</dbReference>
<name>A0A2Z7D3N8_9LAMI</name>
<dbReference type="EMBL" id="KQ991624">
    <property type="protein sequence ID" value="KZV51449.1"/>
    <property type="molecule type" value="Genomic_DNA"/>
</dbReference>
<keyword evidence="5" id="KW-1185">Reference proteome</keyword>
<evidence type="ECO:0000313" key="5">
    <source>
        <dbReference type="Proteomes" id="UP000250235"/>
    </source>
</evidence>
<sequence>MASSNENAPSEPAKMEQIITEFFAKSLHVILESRCPYVSTRNYSGEQILSSPSPSSSSSSSSSSFRPRDKWFNLALRDCPAAFENIDFWQQSNLEPVIVDVVLIKRRGGSEPLSSPKRGGLVRDVDEFGCGKKSEKIIERWVIQYESKKGCGGKGGGVSGSKRSTCTSSHVLYKKSLLLLRSLYATVRLLPAYKLFRDLISSARMRLYNLGHRVSSFVEPFTRGEEADMQQFVFSPVDTSCGRLCLSVAYCSSLMDVSEPSTPISPQFIPEYVGSPMAEPHRWFPSFPESQRSQFTCVFGRHHSWSYDSYSRSHASIPISKRQTSYSKDPSCEEYRTCTDFSLPPNVASQTFVSMQDADASDHQTISTFDKLPFKKDEFRKISDEKPSSNSLLSKLISRTSSSLTFAGGSDDSEFGAFVLDNDAKLGLGSRSGSLDSPLRHEPANNESQVGALVHMLQNAPPLRNKSYFSQQSSNLDGHKNCTQESNKTMADALNELREYGELKGDLLKQSKDSQA</sequence>
<feature type="compositionally biased region" description="Low complexity" evidence="2">
    <location>
        <begin position="50"/>
        <end position="64"/>
    </location>
</feature>
<protein>
    <submittedName>
        <fullName evidence="4">Autophagy-related protein 13</fullName>
    </submittedName>
</protein>
<dbReference type="GO" id="GO:1990316">
    <property type="term" value="C:Atg1/ULK1 kinase complex"/>
    <property type="evidence" value="ECO:0007669"/>
    <property type="project" value="InterPro"/>
</dbReference>
<gene>
    <name evidence="4" type="ORF">F511_35572</name>
</gene>
<evidence type="ECO:0000313" key="4">
    <source>
        <dbReference type="EMBL" id="KZV51449.1"/>
    </source>
</evidence>
<dbReference type="InterPro" id="IPR018731">
    <property type="entry name" value="Atg13_N"/>
</dbReference>
<dbReference type="PANTHER" id="PTHR13430">
    <property type="match status" value="1"/>
</dbReference>
<dbReference type="GO" id="GO:0034497">
    <property type="term" value="P:protein localization to phagophore assembly site"/>
    <property type="evidence" value="ECO:0007669"/>
    <property type="project" value="TreeGrafter"/>
</dbReference>
<dbReference type="OrthoDB" id="70161at2759"/>
<feature type="region of interest" description="Disordered" evidence="2">
    <location>
        <begin position="46"/>
        <end position="65"/>
    </location>
</feature>
<dbReference type="GO" id="GO:0034727">
    <property type="term" value="P:piecemeal microautophagy of the nucleus"/>
    <property type="evidence" value="ECO:0007669"/>
    <property type="project" value="TreeGrafter"/>
</dbReference>
<feature type="domain" description="Autophagy-related protein 13 N-terminal" evidence="3">
    <location>
        <begin position="19"/>
        <end position="250"/>
    </location>
</feature>
<dbReference type="PANTHER" id="PTHR13430:SF15">
    <property type="entry name" value="AUTOPHAGY-RELATED PROTEIN 13B"/>
    <property type="match status" value="1"/>
</dbReference>
<keyword evidence="1" id="KW-0072">Autophagy</keyword>
<dbReference type="GO" id="GO:0005829">
    <property type="term" value="C:cytosol"/>
    <property type="evidence" value="ECO:0007669"/>
    <property type="project" value="TreeGrafter"/>
</dbReference>
<evidence type="ECO:0000256" key="1">
    <source>
        <dbReference type="ARBA" id="ARBA00023006"/>
    </source>
</evidence>
<dbReference type="GO" id="GO:0000423">
    <property type="term" value="P:mitophagy"/>
    <property type="evidence" value="ECO:0007669"/>
    <property type="project" value="TreeGrafter"/>
</dbReference>
<dbReference type="InterPro" id="IPR040182">
    <property type="entry name" value="ATG13"/>
</dbReference>
<reference evidence="4 5" key="1">
    <citation type="journal article" date="2015" name="Proc. Natl. Acad. Sci. U.S.A.">
        <title>The resurrection genome of Boea hygrometrica: A blueprint for survival of dehydration.</title>
        <authorList>
            <person name="Xiao L."/>
            <person name="Yang G."/>
            <person name="Zhang L."/>
            <person name="Yang X."/>
            <person name="Zhao S."/>
            <person name="Ji Z."/>
            <person name="Zhou Q."/>
            <person name="Hu M."/>
            <person name="Wang Y."/>
            <person name="Chen M."/>
            <person name="Xu Y."/>
            <person name="Jin H."/>
            <person name="Xiao X."/>
            <person name="Hu G."/>
            <person name="Bao F."/>
            <person name="Hu Y."/>
            <person name="Wan P."/>
            <person name="Li L."/>
            <person name="Deng X."/>
            <person name="Kuang T."/>
            <person name="Xiang C."/>
            <person name="Zhu J.K."/>
            <person name="Oliver M.J."/>
            <person name="He Y."/>
        </authorList>
    </citation>
    <scope>NUCLEOTIDE SEQUENCE [LARGE SCALE GENOMIC DNA]</scope>
    <source>
        <strain evidence="5">cv. XS01</strain>
    </source>
</reference>
<proteinExistence type="predicted"/>
<organism evidence="4 5">
    <name type="scientific">Dorcoceras hygrometricum</name>
    <dbReference type="NCBI Taxonomy" id="472368"/>
    <lineage>
        <taxon>Eukaryota</taxon>
        <taxon>Viridiplantae</taxon>
        <taxon>Streptophyta</taxon>
        <taxon>Embryophyta</taxon>
        <taxon>Tracheophyta</taxon>
        <taxon>Spermatophyta</taxon>
        <taxon>Magnoliopsida</taxon>
        <taxon>eudicotyledons</taxon>
        <taxon>Gunneridae</taxon>
        <taxon>Pentapetalae</taxon>
        <taxon>asterids</taxon>
        <taxon>lamiids</taxon>
        <taxon>Lamiales</taxon>
        <taxon>Gesneriaceae</taxon>
        <taxon>Didymocarpoideae</taxon>
        <taxon>Trichosporeae</taxon>
        <taxon>Loxocarpinae</taxon>
        <taxon>Dorcoceras</taxon>
    </lineage>
</organism>
<dbReference type="Gene3D" id="3.30.900.10">
    <property type="entry name" value="HORMA domain"/>
    <property type="match status" value="1"/>
</dbReference>
<dbReference type="AlphaFoldDB" id="A0A2Z7D3N8"/>
<dbReference type="GO" id="GO:0000407">
    <property type="term" value="C:phagophore assembly site"/>
    <property type="evidence" value="ECO:0007669"/>
    <property type="project" value="TreeGrafter"/>
</dbReference>
<evidence type="ECO:0000259" key="3">
    <source>
        <dbReference type="Pfam" id="PF10033"/>
    </source>
</evidence>
<evidence type="ECO:0000256" key="2">
    <source>
        <dbReference type="SAM" id="MobiDB-lite"/>
    </source>
</evidence>